<dbReference type="InterPro" id="IPR035919">
    <property type="entry name" value="EAL_sf"/>
</dbReference>
<sequence length="419" mass="44172">MVTRPETPGSLLSALSDADVSRVVGDMAPGSVAAVAVKMEASDRIAAAFGRATGLAARQATLQALAELIGEQGIVFAGAADLGVVLVDVDLVDPQRIVADVSRRLASTVSVDGVDFFVQTHIGVSLPGDASGTDVRDVLQAAIAAVHHAATSGSHLAWAADISISDLREEIELAAELANAVGEAFTLHYQPIVRMDTLEAVGYESLLRWTVDDRVRLPGEFLDAAEETSLIVPIGRWGVVEAIRQLGTWHRRVGDDALFVSVNFSSQQLVDHALTGHIADALARAEVPARALWIEVTERDLITSDSPAAQTIRELADLGCVIAVDDLGTGYAALRYMVDQPVSVAKIDRSLIQGVDGGVSRSIVETVCRLADDLGIRSVAEGVEDAAVVDVLREIGFTHAQGYLFGRPQPADDIVPPGG</sequence>
<dbReference type="EMBL" id="JAMTCG010000005">
    <property type="protein sequence ID" value="MCP2161565.1"/>
    <property type="molecule type" value="Genomic_DNA"/>
</dbReference>
<dbReference type="RefSeq" id="WP_253655161.1">
    <property type="nucleotide sequence ID" value="NZ_BAAAOE010000001.1"/>
</dbReference>
<dbReference type="PANTHER" id="PTHR33121">
    <property type="entry name" value="CYCLIC DI-GMP PHOSPHODIESTERASE PDEF"/>
    <property type="match status" value="1"/>
</dbReference>
<comment type="caution">
    <text evidence="2">The sequence shown here is derived from an EMBL/GenBank/DDBJ whole genome shotgun (WGS) entry which is preliminary data.</text>
</comment>
<evidence type="ECO:0000313" key="3">
    <source>
        <dbReference type="Proteomes" id="UP001205740"/>
    </source>
</evidence>
<evidence type="ECO:0000259" key="1">
    <source>
        <dbReference type="PROSITE" id="PS50883"/>
    </source>
</evidence>
<keyword evidence="3" id="KW-1185">Reference proteome</keyword>
<dbReference type="Proteomes" id="UP001205740">
    <property type="component" value="Unassembled WGS sequence"/>
</dbReference>
<organism evidence="2 3">
    <name type="scientific">Williamsia serinedens</name>
    <dbReference type="NCBI Taxonomy" id="391736"/>
    <lineage>
        <taxon>Bacteria</taxon>
        <taxon>Bacillati</taxon>
        <taxon>Actinomycetota</taxon>
        <taxon>Actinomycetes</taxon>
        <taxon>Mycobacteriales</taxon>
        <taxon>Nocardiaceae</taxon>
        <taxon>Williamsia</taxon>
    </lineage>
</organism>
<reference evidence="2 3" key="1">
    <citation type="submission" date="2022-06" db="EMBL/GenBank/DDBJ databases">
        <title>Genomic Encyclopedia of Archaeal and Bacterial Type Strains, Phase II (KMG-II): from individual species to whole genera.</title>
        <authorList>
            <person name="Goeker M."/>
        </authorList>
    </citation>
    <scope>NUCLEOTIDE SEQUENCE [LARGE SCALE GENOMIC DNA]</scope>
    <source>
        <strain evidence="2 3">DSM 45037</strain>
    </source>
</reference>
<dbReference type="SUPFAM" id="SSF141868">
    <property type="entry name" value="EAL domain-like"/>
    <property type="match status" value="1"/>
</dbReference>
<accession>A0ABT1H2V9</accession>
<name>A0ABT1H2V9_9NOCA</name>
<dbReference type="Gene3D" id="3.20.20.450">
    <property type="entry name" value="EAL domain"/>
    <property type="match status" value="1"/>
</dbReference>
<dbReference type="PROSITE" id="PS50883">
    <property type="entry name" value="EAL"/>
    <property type="match status" value="1"/>
</dbReference>
<dbReference type="CDD" id="cd01948">
    <property type="entry name" value="EAL"/>
    <property type="match status" value="1"/>
</dbReference>
<feature type="domain" description="EAL" evidence="1">
    <location>
        <begin position="166"/>
        <end position="419"/>
    </location>
</feature>
<dbReference type="PANTHER" id="PTHR33121:SF70">
    <property type="entry name" value="SIGNALING PROTEIN YKOW"/>
    <property type="match status" value="1"/>
</dbReference>
<dbReference type="Pfam" id="PF00563">
    <property type="entry name" value="EAL"/>
    <property type="match status" value="1"/>
</dbReference>
<dbReference type="InterPro" id="IPR050706">
    <property type="entry name" value="Cyclic-di-GMP_PDE-like"/>
</dbReference>
<dbReference type="SMART" id="SM00052">
    <property type="entry name" value="EAL"/>
    <property type="match status" value="1"/>
</dbReference>
<evidence type="ECO:0000313" key="2">
    <source>
        <dbReference type="EMBL" id="MCP2161565.1"/>
    </source>
</evidence>
<protein>
    <submittedName>
        <fullName evidence="2">EAL domain, c-di-GMP-specific phosphodiesterase class I (Or its enzymatically inactive variant)</fullName>
    </submittedName>
</protein>
<dbReference type="InterPro" id="IPR043128">
    <property type="entry name" value="Rev_trsase/Diguanyl_cyclase"/>
</dbReference>
<gene>
    <name evidence="2" type="ORF">LX12_002764</name>
</gene>
<dbReference type="Gene3D" id="3.30.70.270">
    <property type="match status" value="1"/>
</dbReference>
<dbReference type="InterPro" id="IPR001633">
    <property type="entry name" value="EAL_dom"/>
</dbReference>
<proteinExistence type="predicted"/>